<comment type="caution">
    <text evidence="3">The sequence shown here is derived from an EMBL/GenBank/DDBJ whole genome shotgun (WGS) entry which is preliminary data.</text>
</comment>
<dbReference type="Pfam" id="PF10727">
    <property type="entry name" value="Rossmann-like"/>
    <property type="match status" value="1"/>
</dbReference>
<evidence type="ECO:0000259" key="2">
    <source>
        <dbReference type="Pfam" id="PF10728"/>
    </source>
</evidence>
<evidence type="ECO:0000259" key="1">
    <source>
        <dbReference type="Pfam" id="PF10727"/>
    </source>
</evidence>
<dbReference type="Pfam" id="PF10728">
    <property type="entry name" value="DUF2520"/>
    <property type="match status" value="1"/>
</dbReference>
<keyword evidence="4" id="KW-1185">Reference proteome</keyword>
<dbReference type="SUPFAM" id="SSF51735">
    <property type="entry name" value="NAD(P)-binding Rossmann-fold domains"/>
    <property type="match status" value="1"/>
</dbReference>
<dbReference type="Gene3D" id="1.10.1040.20">
    <property type="entry name" value="ProC-like, C-terminal domain"/>
    <property type="match status" value="1"/>
</dbReference>
<dbReference type="InterPro" id="IPR037108">
    <property type="entry name" value="TM1727-like_C_sf"/>
</dbReference>
<dbReference type="EMBL" id="JAQNDM010000002">
    <property type="protein sequence ID" value="MDC0707938.1"/>
    <property type="molecule type" value="Genomic_DNA"/>
</dbReference>
<dbReference type="RefSeq" id="WP_272135282.1">
    <property type="nucleotide sequence ID" value="NZ_JAQNDM010000002.1"/>
</dbReference>
<gene>
    <name evidence="3" type="ORF">POL68_05595</name>
</gene>
<dbReference type="PANTHER" id="PTHR40459">
    <property type="entry name" value="CONSERVED HYPOTHETICAL ALANINE AND LEUCINE RICH PROTEIN"/>
    <property type="match status" value="1"/>
</dbReference>
<dbReference type="Gene3D" id="3.40.50.720">
    <property type="entry name" value="NAD(P)-binding Rossmann-like Domain"/>
    <property type="match status" value="1"/>
</dbReference>
<accession>A0ABT5D476</accession>
<dbReference type="InterPro" id="IPR008927">
    <property type="entry name" value="6-PGluconate_DH-like_C_sf"/>
</dbReference>
<protein>
    <submittedName>
        <fullName evidence="3">DUF2520 domain-containing protein</fullName>
    </submittedName>
</protein>
<evidence type="ECO:0000313" key="3">
    <source>
        <dbReference type="EMBL" id="MDC0707938.1"/>
    </source>
</evidence>
<dbReference type="PANTHER" id="PTHR40459:SF1">
    <property type="entry name" value="CONSERVED HYPOTHETICAL ALANINE AND LEUCINE RICH PROTEIN"/>
    <property type="match status" value="1"/>
</dbReference>
<dbReference type="InterPro" id="IPR036291">
    <property type="entry name" value="NAD(P)-bd_dom_sf"/>
</dbReference>
<feature type="domain" description="Putative oxidoreductase/dehydrogenase Rossmann-like" evidence="1">
    <location>
        <begin position="15"/>
        <end position="108"/>
    </location>
</feature>
<dbReference type="SUPFAM" id="SSF48179">
    <property type="entry name" value="6-phosphogluconate dehydrogenase C-terminal domain-like"/>
    <property type="match status" value="1"/>
</dbReference>
<dbReference type="Proteomes" id="UP001221838">
    <property type="component" value="Unassembled WGS sequence"/>
</dbReference>
<feature type="domain" description="DUF2520" evidence="2">
    <location>
        <begin position="143"/>
        <end position="261"/>
    </location>
</feature>
<organism evidence="3 4">
    <name type="scientific">Stigmatella ashevillensis</name>
    <dbReference type="NCBI Taxonomy" id="2995309"/>
    <lineage>
        <taxon>Bacteria</taxon>
        <taxon>Pseudomonadati</taxon>
        <taxon>Myxococcota</taxon>
        <taxon>Myxococcia</taxon>
        <taxon>Myxococcales</taxon>
        <taxon>Cystobacterineae</taxon>
        <taxon>Archangiaceae</taxon>
        <taxon>Stigmatella</taxon>
    </lineage>
</organism>
<dbReference type="InterPro" id="IPR019665">
    <property type="entry name" value="OxRdtase/DH_put_Rossmann_dom"/>
</dbReference>
<dbReference type="InterPro" id="IPR018931">
    <property type="entry name" value="DUF2520"/>
</dbReference>
<sequence>MKKHASPPRSRRPPLLIVGAGRLGGALALSLSARRWPVRVLSRTEAGRDRVKALGLKPATDTEVRQARVCLLCVPDSSVPQVAREMDRQLGRGAALVHCAGALSLDALGTPRGRPLGSFHPLCAVSDPRDALAGHTVALSTRSRTLKTVLRGMADDLALHVLEVPESQRAAYHAGAVLSAGGVVALLSAAVEALGCAGISEQEALTALLPLTRSAVRGMEARGLSGGLTGPIARGDAGIVARHLAALPPDAAELYRLLSQRALPLAGPRLSSEATASLAKLLKTPGSVKKPA</sequence>
<reference evidence="3 4" key="1">
    <citation type="submission" date="2022-11" db="EMBL/GenBank/DDBJ databases">
        <title>Minimal conservation of predation-associated metabolite biosynthetic gene clusters underscores biosynthetic potential of Myxococcota including descriptions for ten novel species: Archangium lansinium sp. nov., Myxococcus landrumus sp. nov., Nannocystis bai.</title>
        <authorList>
            <person name="Ahearne A."/>
            <person name="Stevens C."/>
            <person name="Dowd S."/>
        </authorList>
    </citation>
    <scope>NUCLEOTIDE SEQUENCE [LARGE SCALE GENOMIC DNA]</scope>
    <source>
        <strain evidence="3 4">NCWAL01</strain>
    </source>
</reference>
<evidence type="ECO:0000313" key="4">
    <source>
        <dbReference type="Proteomes" id="UP001221838"/>
    </source>
</evidence>
<name>A0ABT5D476_9BACT</name>
<proteinExistence type="predicted"/>